<feature type="domain" description="Thioesterase" evidence="2">
    <location>
        <begin position="111"/>
        <end position="215"/>
    </location>
</feature>
<dbReference type="SUPFAM" id="SSF53474">
    <property type="entry name" value="alpha/beta-Hydrolases"/>
    <property type="match status" value="1"/>
</dbReference>
<keyword evidence="4" id="KW-1185">Reference proteome</keyword>
<feature type="chain" id="PRO_5045179456" evidence="1">
    <location>
        <begin position="24"/>
        <end position="411"/>
    </location>
</feature>
<gene>
    <name evidence="3" type="ORF">ACFFTU_32335</name>
</gene>
<evidence type="ECO:0000313" key="3">
    <source>
        <dbReference type="EMBL" id="MFB9524629.1"/>
    </source>
</evidence>
<dbReference type="Proteomes" id="UP001589718">
    <property type="component" value="Unassembled WGS sequence"/>
</dbReference>
<name>A0ABV5PN42_STRCM</name>
<dbReference type="Gene3D" id="3.40.50.1820">
    <property type="entry name" value="alpha/beta hydrolase"/>
    <property type="match status" value="1"/>
</dbReference>
<dbReference type="InterPro" id="IPR029058">
    <property type="entry name" value="AB_hydrolase_fold"/>
</dbReference>
<organism evidence="3 4">
    <name type="scientific">Streptomyces cremeus</name>
    <dbReference type="NCBI Taxonomy" id="66881"/>
    <lineage>
        <taxon>Bacteria</taxon>
        <taxon>Bacillati</taxon>
        <taxon>Actinomycetota</taxon>
        <taxon>Actinomycetes</taxon>
        <taxon>Kitasatosporales</taxon>
        <taxon>Streptomycetaceae</taxon>
        <taxon>Streptomyces</taxon>
    </lineage>
</organism>
<proteinExistence type="predicted"/>
<evidence type="ECO:0000256" key="1">
    <source>
        <dbReference type="SAM" id="SignalP"/>
    </source>
</evidence>
<protein>
    <submittedName>
        <fullName evidence="3">Thioesterase domain-containing protein</fullName>
    </submittedName>
</protein>
<dbReference type="PROSITE" id="PS51318">
    <property type="entry name" value="TAT"/>
    <property type="match status" value="1"/>
</dbReference>
<dbReference type="EMBL" id="JBHMCR010000022">
    <property type="protein sequence ID" value="MFB9524629.1"/>
    <property type="molecule type" value="Genomic_DNA"/>
</dbReference>
<evidence type="ECO:0000259" key="2">
    <source>
        <dbReference type="Pfam" id="PF00975"/>
    </source>
</evidence>
<evidence type="ECO:0000313" key="4">
    <source>
        <dbReference type="Proteomes" id="UP001589718"/>
    </source>
</evidence>
<dbReference type="Pfam" id="PF00975">
    <property type="entry name" value="Thioesterase"/>
    <property type="match status" value="1"/>
</dbReference>
<keyword evidence="1" id="KW-0732">Signal</keyword>
<reference evidence="3 4" key="1">
    <citation type="submission" date="2024-09" db="EMBL/GenBank/DDBJ databases">
        <authorList>
            <person name="Sun Q."/>
            <person name="Mori K."/>
        </authorList>
    </citation>
    <scope>NUCLEOTIDE SEQUENCE [LARGE SCALE GENOMIC DNA]</scope>
    <source>
        <strain evidence="3 4">JCM 4362</strain>
    </source>
</reference>
<comment type="caution">
    <text evidence="3">The sequence shown here is derived from an EMBL/GenBank/DDBJ whole genome shotgun (WGS) entry which is preliminary data.</text>
</comment>
<dbReference type="RefSeq" id="WP_345224894.1">
    <property type="nucleotide sequence ID" value="NZ_BAAAXE010000013.1"/>
</dbReference>
<dbReference type="InterPro" id="IPR001031">
    <property type="entry name" value="Thioesterase"/>
</dbReference>
<accession>A0ABV5PN42</accession>
<feature type="signal peptide" evidence="1">
    <location>
        <begin position="1"/>
        <end position="23"/>
    </location>
</feature>
<dbReference type="InterPro" id="IPR006311">
    <property type="entry name" value="TAT_signal"/>
</dbReference>
<sequence length="411" mass="42826">MDRRTLLTTGAAAVAASALPATARAVPPAAAAAATADTPAHRVARALGADPARASHGDGWTHLRLTLPGSPVPLGVDVLADTRRPPRGIAHLLPGGGLNFAANFFTPRARNLAHHLRAQDLLVIGISPREDLAEPADLTASWGQAAHKADAAAVIAAVDGALRLPYRLVGHSAGAALALDLASTDGSARLRRVVAIDTTGPYTGERQARAARTRDVIQARIDAGVLYGDTGLQGLVSRALTDPDGASSVPRPPDPATRFTNAALAHFALTRTSSLPGDTDWIYRQGHSAGAFAFGATPLDDRFSLTHTPLTTWGAATQALGSGLVPHALLRDLAAIWAGDTTTYPFDWSGIRTEVVWVNAALGRGDEPHGAELIRAGGNRRVTFRVVPGHGHADPVWSGTADRDVWPHLAP</sequence>